<protein>
    <submittedName>
        <fullName evidence="1">Uncharacterized protein</fullName>
    </submittedName>
</protein>
<dbReference type="EMBL" id="JARK01001346">
    <property type="protein sequence ID" value="EYC26671.1"/>
    <property type="molecule type" value="Genomic_DNA"/>
</dbReference>
<dbReference type="AlphaFoldDB" id="A0A016VHB1"/>
<comment type="caution">
    <text evidence="1">The sequence shown here is derived from an EMBL/GenBank/DDBJ whole genome shotgun (WGS) entry which is preliminary data.</text>
</comment>
<name>A0A016VHB1_9BILA</name>
<evidence type="ECO:0000313" key="1">
    <source>
        <dbReference type="EMBL" id="EYC26671.1"/>
    </source>
</evidence>
<proteinExistence type="predicted"/>
<evidence type="ECO:0000313" key="2">
    <source>
        <dbReference type="Proteomes" id="UP000024635"/>
    </source>
</evidence>
<keyword evidence="2" id="KW-1185">Reference proteome</keyword>
<dbReference type="Proteomes" id="UP000024635">
    <property type="component" value="Unassembled WGS sequence"/>
</dbReference>
<accession>A0A016VHB1</accession>
<organism evidence="1 2">
    <name type="scientific">Ancylostoma ceylanicum</name>
    <dbReference type="NCBI Taxonomy" id="53326"/>
    <lineage>
        <taxon>Eukaryota</taxon>
        <taxon>Metazoa</taxon>
        <taxon>Ecdysozoa</taxon>
        <taxon>Nematoda</taxon>
        <taxon>Chromadorea</taxon>
        <taxon>Rhabditida</taxon>
        <taxon>Rhabditina</taxon>
        <taxon>Rhabditomorpha</taxon>
        <taxon>Strongyloidea</taxon>
        <taxon>Ancylostomatidae</taxon>
        <taxon>Ancylostomatinae</taxon>
        <taxon>Ancylostoma</taxon>
    </lineage>
</organism>
<sequence length="73" mass="8178">MSDSEGASSNSFDLDLDAIYLMHRIDRIDNVIEDIIHRVNAVEARYASPQASTKAKWTATAEMMSDSILDDRC</sequence>
<reference evidence="2" key="1">
    <citation type="journal article" date="2015" name="Nat. Genet.">
        <title>The genome and transcriptome of the zoonotic hookworm Ancylostoma ceylanicum identify infection-specific gene families.</title>
        <authorList>
            <person name="Schwarz E.M."/>
            <person name="Hu Y."/>
            <person name="Antoshechkin I."/>
            <person name="Miller M.M."/>
            <person name="Sternberg P.W."/>
            <person name="Aroian R.V."/>
        </authorList>
    </citation>
    <scope>NUCLEOTIDE SEQUENCE</scope>
    <source>
        <strain evidence="2">HY135</strain>
    </source>
</reference>
<gene>
    <name evidence="1" type="primary">Acey_s0010.g901</name>
    <name evidence="1" type="ORF">Y032_0010g901</name>
</gene>